<dbReference type="EMBL" id="GL876966">
    <property type="protein sequence ID" value="KLU82375.1"/>
    <property type="molecule type" value="Genomic_DNA"/>
</dbReference>
<feature type="region of interest" description="Disordered" evidence="1">
    <location>
        <begin position="735"/>
        <end position="764"/>
    </location>
</feature>
<organism evidence="3 4">
    <name type="scientific">Magnaporthiopsis poae (strain ATCC 64411 / 73-15)</name>
    <name type="common">Kentucky bluegrass fungus</name>
    <name type="synonym">Magnaporthe poae</name>
    <dbReference type="NCBI Taxonomy" id="644358"/>
    <lineage>
        <taxon>Eukaryota</taxon>
        <taxon>Fungi</taxon>
        <taxon>Dikarya</taxon>
        <taxon>Ascomycota</taxon>
        <taxon>Pezizomycotina</taxon>
        <taxon>Sordariomycetes</taxon>
        <taxon>Sordariomycetidae</taxon>
        <taxon>Magnaporthales</taxon>
        <taxon>Magnaporthaceae</taxon>
        <taxon>Magnaporthiopsis</taxon>
    </lineage>
</organism>
<dbReference type="Pfam" id="PF07173">
    <property type="entry name" value="GRDP-like"/>
    <property type="match status" value="1"/>
</dbReference>
<reference evidence="4" key="2">
    <citation type="submission" date="2010-05" db="EMBL/GenBank/DDBJ databases">
        <title>The genome sequence of Magnaporthe poae strain ATCC 64411.</title>
        <authorList>
            <person name="Ma L.-J."/>
            <person name="Dead R."/>
            <person name="Young S."/>
            <person name="Zeng Q."/>
            <person name="Koehrsen M."/>
            <person name="Alvarado L."/>
            <person name="Berlin A."/>
            <person name="Chapman S.B."/>
            <person name="Chen Z."/>
            <person name="Freedman E."/>
            <person name="Gellesch M."/>
            <person name="Goldberg J."/>
            <person name="Griggs A."/>
            <person name="Gujja S."/>
            <person name="Heilman E.R."/>
            <person name="Heiman D."/>
            <person name="Hepburn T."/>
            <person name="Howarth C."/>
            <person name="Jen D."/>
            <person name="Larson L."/>
            <person name="Mehta T."/>
            <person name="Neiman D."/>
            <person name="Pearson M."/>
            <person name="Roberts A."/>
            <person name="Saif S."/>
            <person name="Shea T."/>
            <person name="Shenoy N."/>
            <person name="Sisk P."/>
            <person name="Stolte C."/>
            <person name="Sykes S."/>
            <person name="Walk T."/>
            <person name="White J."/>
            <person name="Yandava C."/>
            <person name="Haas B."/>
            <person name="Nusbaum C."/>
            <person name="Birren B."/>
        </authorList>
    </citation>
    <scope>NUCLEOTIDE SEQUENCE [LARGE SCALE GENOMIC DNA]</scope>
    <source>
        <strain evidence="4">ATCC 64411 / 73-15</strain>
    </source>
</reference>
<reference evidence="3" key="4">
    <citation type="journal article" date="2015" name="G3 (Bethesda)">
        <title>Genome sequences of three phytopathogenic species of the Magnaporthaceae family of fungi.</title>
        <authorList>
            <person name="Okagaki L.H."/>
            <person name="Nunes C.C."/>
            <person name="Sailsbery J."/>
            <person name="Clay B."/>
            <person name="Brown D."/>
            <person name="John T."/>
            <person name="Oh Y."/>
            <person name="Young N."/>
            <person name="Fitzgerald M."/>
            <person name="Haas B.J."/>
            <person name="Zeng Q."/>
            <person name="Young S."/>
            <person name="Adiconis X."/>
            <person name="Fan L."/>
            <person name="Levin J.Z."/>
            <person name="Mitchell T.K."/>
            <person name="Okubara P.A."/>
            <person name="Farman M.L."/>
            <person name="Kohn L.M."/>
            <person name="Birren B."/>
            <person name="Ma L.-J."/>
            <person name="Dean R.A."/>
        </authorList>
    </citation>
    <scope>NUCLEOTIDE SEQUENCE</scope>
    <source>
        <strain evidence="3">ATCC 64411 / 73-15</strain>
    </source>
</reference>
<evidence type="ECO:0000313" key="4">
    <source>
        <dbReference type="Proteomes" id="UP000011715"/>
    </source>
</evidence>
<evidence type="ECO:0000313" key="2">
    <source>
        <dbReference type="EMBL" id="KLU82375.1"/>
    </source>
</evidence>
<dbReference type="PANTHER" id="PTHR34365:SF7">
    <property type="entry name" value="GLYCINE-RICH DOMAIN-CONTAINING PROTEIN 1"/>
    <property type="match status" value="1"/>
</dbReference>
<feature type="compositionally biased region" description="Pro residues" evidence="1">
    <location>
        <begin position="12"/>
        <end position="21"/>
    </location>
</feature>
<evidence type="ECO:0000256" key="1">
    <source>
        <dbReference type="SAM" id="MobiDB-lite"/>
    </source>
</evidence>
<feature type="compositionally biased region" description="Low complexity" evidence="1">
    <location>
        <begin position="1"/>
        <end position="11"/>
    </location>
</feature>
<feature type="region of interest" description="Disordered" evidence="1">
    <location>
        <begin position="86"/>
        <end position="114"/>
    </location>
</feature>
<evidence type="ECO:0000313" key="3">
    <source>
        <dbReference type="EnsemblFungi" id="MAPG_01447T0"/>
    </source>
</evidence>
<evidence type="ECO:0008006" key="5">
    <source>
        <dbReference type="Google" id="ProtNLM"/>
    </source>
</evidence>
<dbReference type="PANTHER" id="PTHR34365">
    <property type="entry name" value="ENOLASE (DUF1399)"/>
    <property type="match status" value="1"/>
</dbReference>
<dbReference type="OrthoDB" id="2684236at2759"/>
<dbReference type="VEuPathDB" id="FungiDB:MAPG_01447"/>
<dbReference type="EnsemblFungi" id="MAPG_01447T0">
    <property type="protein sequence ID" value="MAPG_01447T0"/>
    <property type="gene ID" value="MAPG_01447"/>
</dbReference>
<dbReference type="EMBL" id="ADBL01000349">
    <property type="status" value="NOT_ANNOTATED_CDS"/>
    <property type="molecule type" value="Genomic_DNA"/>
</dbReference>
<dbReference type="InterPro" id="IPR009836">
    <property type="entry name" value="GRDP-like"/>
</dbReference>
<dbReference type="eggNOG" id="ENOG502RYJ5">
    <property type="taxonomic scope" value="Eukaryota"/>
</dbReference>
<proteinExistence type="predicted"/>
<reference evidence="2" key="1">
    <citation type="submission" date="2010-05" db="EMBL/GenBank/DDBJ databases">
        <title>The Genome Sequence of Magnaporthe poae strain ATCC 64411.</title>
        <authorList>
            <consortium name="The Broad Institute Genome Sequencing Platform"/>
            <consortium name="Broad Institute Genome Sequencing Center for Infectious Disease"/>
            <person name="Ma L.-J."/>
            <person name="Dead R."/>
            <person name="Young S."/>
            <person name="Zeng Q."/>
            <person name="Koehrsen M."/>
            <person name="Alvarado L."/>
            <person name="Berlin A."/>
            <person name="Chapman S.B."/>
            <person name="Chen Z."/>
            <person name="Freedman E."/>
            <person name="Gellesch M."/>
            <person name="Goldberg J."/>
            <person name="Griggs A."/>
            <person name="Gujja S."/>
            <person name="Heilman E.R."/>
            <person name="Heiman D."/>
            <person name="Hepburn T."/>
            <person name="Howarth C."/>
            <person name="Jen D."/>
            <person name="Larson L."/>
            <person name="Mehta T."/>
            <person name="Neiman D."/>
            <person name="Pearson M."/>
            <person name="Roberts A."/>
            <person name="Saif S."/>
            <person name="Shea T."/>
            <person name="Shenoy N."/>
            <person name="Sisk P."/>
            <person name="Stolte C."/>
            <person name="Sykes S."/>
            <person name="Walk T."/>
            <person name="White J."/>
            <person name="Yandava C."/>
            <person name="Haas B."/>
            <person name="Nusbaum C."/>
            <person name="Birren B."/>
        </authorList>
    </citation>
    <scope>NUCLEOTIDE SEQUENCE</scope>
    <source>
        <strain evidence="2">ATCC 64411</strain>
    </source>
</reference>
<dbReference type="AlphaFoldDB" id="A0A0C4DNQ3"/>
<dbReference type="Proteomes" id="UP000011715">
    <property type="component" value="Unassembled WGS sequence"/>
</dbReference>
<protein>
    <recommendedName>
        <fullName evidence="5">Alpha-ketoglutarate-dependent sulfonate dioxygenase</fullName>
    </recommendedName>
</protein>
<keyword evidence="4" id="KW-1185">Reference proteome</keyword>
<reference evidence="2" key="3">
    <citation type="submission" date="2011-03" db="EMBL/GenBank/DDBJ databases">
        <title>Annotation of Magnaporthe poae ATCC 64411.</title>
        <authorList>
            <person name="Ma L.-J."/>
            <person name="Dead R."/>
            <person name="Young S.K."/>
            <person name="Zeng Q."/>
            <person name="Gargeya S."/>
            <person name="Fitzgerald M."/>
            <person name="Haas B."/>
            <person name="Abouelleil A."/>
            <person name="Alvarado L."/>
            <person name="Arachchi H.M."/>
            <person name="Berlin A."/>
            <person name="Brown A."/>
            <person name="Chapman S.B."/>
            <person name="Chen Z."/>
            <person name="Dunbar C."/>
            <person name="Freedman E."/>
            <person name="Gearin G."/>
            <person name="Gellesch M."/>
            <person name="Goldberg J."/>
            <person name="Griggs A."/>
            <person name="Gujja S."/>
            <person name="Heiman D."/>
            <person name="Howarth C."/>
            <person name="Larson L."/>
            <person name="Lui A."/>
            <person name="MacDonald P.J.P."/>
            <person name="Mehta T."/>
            <person name="Montmayeur A."/>
            <person name="Murphy C."/>
            <person name="Neiman D."/>
            <person name="Pearson M."/>
            <person name="Priest M."/>
            <person name="Roberts A."/>
            <person name="Saif S."/>
            <person name="Shea T."/>
            <person name="Shenoy N."/>
            <person name="Sisk P."/>
            <person name="Stolte C."/>
            <person name="Sykes S."/>
            <person name="Yandava C."/>
            <person name="Wortman J."/>
            <person name="Nusbaum C."/>
            <person name="Birren B."/>
        </authorList>
    </citation>
    <scope>NUCLEOTIDE SEQUENCE</scope>
    <source>
        <strain evidence="2">ATCC 64411</strain>
    </source>
</reference>
<feature type="region of interest" description="Disordered" evidence="1">
    <location>
        <begin position="1"/>
        <end position="23"/>
    </location>
</feature>
<name>A0A0C4DNQ3_MAGP6</name>
<dbReference type="STRING" id="644358.A0A0C4DNQ3"/>
<accession>A0A0C4DNQ3</accession>
<sequence length="764" mass="84158">MGNKRAQTSPNPQSPAAPPPAYADSIDITAAFASLSLSGEPRDPTADSCLAHLKLLAAFHALKEDIGYTDGLWGIWDDQACHDGKQDGKIHEKAKTPDKDDNNGPATGNPAAELLSKSREKRWAVFVARAADRYEAWCKAIMQPFEPLTEAHMREPLSTKYEGFPTRGRARQWSAVELPPLDVLMVWHAHMLNPRAFLEDMMRCGAQEYWMTGMPWNLVNAAIDSNFNYTVSDDAKARWMGLTGCQWSNTDDSMFKELSCPACSERLQLKWSTSGFDENGSPRNITDAAQLVGSGYGDGEFSHKCHRCNITINKELLSTAKFVRDTKSLLHRSWPLPGTILDPATGGPELEPANYDSDRTYPNRLVKKGARAEILELIRPGGSDGVPPTMDGVRAVLERTMADTTRHYEATGQRRTPYASRPFVRRMMRAYWQNFSPFAIDLVGAVTRQSIFTAKMAQLDWLHSPAARETMERLIKKYGRFFAIMAQCPYNVAVPTLDVDLAWHTHQLSPSAYYAFSMRLTKKFVDHDDKIDESKLSTAFAWTSRTYQLKYGEVYSECTCWYCESVRASHINPIGKMLGISRNDQISETFHTSGRAKLCPPDNSAHISAHNAVRTVGGDDRRGRLLQHMQARHDRMLEASYAKATKRAQQKGRQLPPRQEYYTHWGYSYFMYSPYVYPTYFSPEIYCGWDDSTVHAGQGEYANCCQGSCGSAAGGGCATAGSVCGSTDFGSGDSGGGSSSGGYGSSSGGGCGSSGGCGGGGGGD</sequence>
<dbReference type="OMA" id="YCEAIRA"/>
<feature type="compositionally biased region" description="Basic and acidic residues" evidence="1">
    <location>
        <begin position="86"/>
        <end position="102"/>
    </location>
</feature>
<reference evidence="3" key="5">
    <citation type="submission" date="2015-06" db="UniProtKB">
        <authorList>
            <consortium name="EnsemblFungi"/>
        </authorList>
    </citation>
    <scope>IDENTIFICATION</scope>
    <source>
        <strain evidence="3">ATCC 64411</strain>
    </source>
</reference>
<gene>
    <name evidence="2" type="ORF">MAPG_01447</name>
</gene>